<name>A0A1X0NPZ8_9TRYP</name>
<comment type="caution">
    <text evidence="2">The sequence shown here is derived from an EMBL/GenBank/DDBJ whole genome shotgun (WGS) entry which is preliminary data.</text>
</comment>
<feature type="non-terminal residue" evidence="2">
    <location>
        <position position="205"/>
    </location>
</feature>
<proteinExistence type="predicted"/>
<dbReference type="OrthoDB" id="247929at2759"/>
<keyword evidence="3" id="KW-1185">Reference proteome</keyword>
<dbReference type="RefSeq" id="XP_028880858.1">
    <property type="nucleotide sequence ID" value="XM_029027981.1"/>
</dbReference>
<dbReference type="GeneID" id="39987761"/>
<reference evidence="2 3" key="1">
    <citation type="submission" date="2017-03" db="EMBL/GenBank/DDBJ databases">
        <title>An alternative strategy for trypanosome survival in the mammalian bloodstream revealed through genome and transcriptome analysis of the ubiquitous bovine parasite Trypanosoma (Megatrypanum) theileri.</title>
        <authorList>
            <person name="Kelly S."/>
            <person name="Ivens A."/>
            <person name="Mott A."/>
            <person name="O'Neill E."/>
            <person name="Emms D."/>
            <person name="Macleod O."/>
            <person name="Voorheis P."/>
            <person name="Matthews J."/>
            <person name="Matthews K."/>
            <person name="Carrington M."/>
        </authorList>
    </citation>
    <scope>NUCLEOTIDE SEQUENCE [LARGE SCALE GENOMIC DNA]</scope>
    <source>
        <strain evidence="2">Edinburgh</strain>
    </source>
</reference>
<dbReference type="Proteomes" id="UP000192257">
    <property type="component" value="Unassembled WGS sequence"/>
</dbReference>
<evidence type="ECO:0000256" key="1">
    <source>
        <dbReference type="SAM" id="MobiDB-lite"/>
    </source>
</evidence>
<accession>A0A1X0NPZ8</accession>
<dbReference type="VEuPathDB" id="TriTrypDB:TM35_000262440"/>
<feature type="region of interest" description="Disordered" evidence="1">
    <location>
        <begin position="49"/>
        <end position="69"/>
    </location>
</feature>
<dbReference type="EMBL" id="NBCO01000026">
    <property type="protein sequence ID" value="ORC86792.1"/>
    <property type="molecule type" value="Genomic_DNA"/>
</dbReference>
<evidence type="ECO:0000313" key="3">
    <source>
        <dbReference type="Proteomes" id="UP000192257"/>
    </source>
</evidence>
<feature type="compositionally biased region" description="Low complexity" evidence="1">
    <location>
        <begin position="105"/>
        <end position="122"/>
    </location>
</feature>
<feature type="region of interest" description="Disordered" evidence="1">
    <location>
        <begin position="105"/>
        <end position="141"/>
    </location>
</feature>
<gene>
    <name evidence="2" type="ORF">TM35_000262440</name>
</gene>
<evidence type="ECO:0000313" key="2">
    <source>
        <dbReference type="EMBL" id="ORC86792.1"/>
    </source>
</evidence>
<organism evidence="2 3">
    <name type="scientific">Trypanosoma theileri</name>
    <dbReference type="NCBI Taxonomy" id="67003"/>
    <lineage>
        <taxon>Eukaryota</taxon>
        <taxon>Discoba</taxon>
        <taxon>Euglenozoa</taxon>
        <taxon>Kinetoplastea</taxon>
        <taxon>Metakinetoplastina</taxon>
        <taxon>Trypanosomatida</taxon>
        <taxon>Trypanosomatidae</taxon>
        <taxon>Trypanosoma</taxon>
    </lineage>
</organism>
<sequence>MNSDELHQFIQQVVREILVRSPVRIADGASRGLSRIDLLVYLHRAPQESHTKDAHHLNGPSASTSSASIAGRTESRGVLGPVTSSSSSSIITSTTTAAAAAITATTTTTTSTTSTGITSSIGMTGGTGAASGEVETTPAAEDLPISPLTTKEVITVLLKLTRTFDDTTTEFLYGPEEVKGAVRQMMQHGNGLTVPSQLMATLILA</sequence>
<dbReference type="AlphaFoldDB" id="A0A1X0NPZ8"/>
<protein>
    <submittedName>
        <fullName evidence="2">Uncharacterized protein</fullName>
    </submittedName>
</protein>